<dbReference type="Proteomes" id="UP000052946">
    <property type="component" value="Unassembled WGS sequence"/>
</dbReference>
<evidence type="ECO:0000313" key="3">
    <source>
        <dbReference type="Proteomes" id="UP000052946"/>
    </source>
</evidence>
<organism evidence="2 3">
    <name type="scientific">Oceanobacillus picturae</name>
    <dbReference type="NCBI Taxonomy" id="171693"/>
    <lineage>
        <taxon>Bacteria</taxon>
        <taxon>Bacillati</taxon>
        <taxon>Bacillota</taxon>
        <taxon>Bacilli</taxon>
        <taxon>Bacillales</taxon>
        <taxon>Bacillaceae</taxon>
        <taxon>Oceanobacillus</taxon>
    </lineage>
</organism>
<sequence length="107" mass="12543">MKYEIPKEIKSKPKIVGLEMRELVIILISSLLLLTVLRELVHSLFILFYFGVAIVGMIYLFLPSGNNPEKRNYESILLMFRHKKGVYHAMDRNEVENEQFLKDKEGD</sequence>
<dbReference type="EMBL" id="BBXV01000027">
    <property type="protein sequence ID" value="GAQ18447.1"/>
    <property type="molecule type" value="Genomic_DNA"/>
</dbReference>
<evidence type="ECO:0000313" key="2">
    <source>
        <dbReference type="EMBL" id="GAQ18447.1"/>
    </source>
</evidence>
<reference evidence="3" key="1">
    <citation type="submission" date="2015-07" db="EMBL/GenBank/DDBJ databases">
        <title>Draft Genome Sequence of Oceanobacillus picturae Heshi-B3 that Was Isolated from Fermented Rice Bran with Aging Salted Mackerel, Which Was Named Heshiko as Traditional Fermented Seafood in Japan.</title>
        <authorList>
            <person name="Akuzawa S."/>
            <person name="Nakagawa J."/>
            <person name="Kanekatsu T."/>
            <person name="Kanesaki Y."/>
            <person name="Suzuki T."/>
        </authorList>
    </citation>
    <scope>NUCLEOTIDE SEQUENCE [LARGE SCALE GENOMIC DNA]</scope>
    <source>
        <strain evidence="3">Heshi-B3</strain>
    </source>
</reference>
<dbReference type="RefSeq" id="WP_058950445.1">
    <property type="nucleotide sequence ID" value="NZ_BBXV01000027.1"/>
</dbReference>
<keyword evidence="1" id="KW-0812">Transmembrane</keyword>
<protein>
    <submittedName>
        <fullName evidence="2">Cytochrome c assembly protein</fullName>
    </submittedName>
</protein>
<evidence type="ECO:0000256" key="1">
    <source>
        <dbReference type="SAM" id="Phobius"/>
    </source>
</evidence>
<dbReference type="InterPro" id="IPR020275">
    <property type="entry name" value="DUF5592"/>
</dbReference>
<comment type="caution">
    <text evidence="2">The sequence shown here is derived from an EMBL/GenBank/DDBJ whole genome shotgun (WGS) entry which is preliminary data.</text>
</comment>
<name>A0A0U9H7I3_9BACI</name>
<feature type="transmembrane region" description="Helical" evidence="1">
    <location>
        <begin position="43"/>
        <end position="62"/>
    </location>
</feature>
<proteinExistence type="predicted"/>
<dbReference type="Pfam" id="PF17332">
    <property type="entry name" value="DUF5592"/>
    <property type="match status" value="1"/>
</dbReference>
<dbReference type="OrthoDB" id="2974726at2"/>
<feature type="transmembrane region" description="Helical" evidence="1">
    <location>
        <begin position="20"/>
        <end position="37"/>
    </location>
</feature>
<accession>A0A0U9H7I3</accession>
<gene>
    <name evidence="2" type="ORF">OPHB3_2387</name>
</gene>
<keyword evidence="1" id="KW-0472">Membrane</keyword>
<dbReference type="AlphaFoldDB" id="A0A0U9H7I3"/>
<reference evidence="2 3" key="2">
    <citation type="journal article" date="2016" name="Genome Announc.">
        <title>Draft Genome Sequence of Oceanobacillus picturae Heshi-B3, Isolated from Fermented Rice Bran in a Traditional Japanese Seafood Dish.</title>
        <authorList>
            <person name="Akuzawa S."/>
            <person name="Nagaoka J."/>
            <person name="Kanekatsu M."/>
            <person name="Kanesaki Y."/>
            <person name="Suzuki T."/>
        </authorList>
    </citation>
    <scope>NUCLEOTIDE SEQUENCE [LARGE SCALE GENOMIC DNA]</scope>
    <source>
        <strain evidence="2 3">Heshi-B3</strain>
    </source>
</reference>
<keyword evidence="1" id="KW-1133">Transmembrane helix</keyword>